<dbReference type="EMBL" id="GGFL01015529">
    <property type="protein sequence ID" value="MBW79707.1"/>
    <property type="molecule type" value="Transcribed_RNA"/>
</dbReference>
<sequence length="73" mass="7268">MVELVSAVPVALACAIAVVAAIGLARSLSGSKSSSSKLELVVSSVIRSRESSFGGGVAVPPPVDERKSGVSPF</sequence>
<name>A0A2M4DQ75_ANODA</name>
<accession>A0A2M4DQ75</accession>
<evidence type="ECO:0000313" key="2">
    <source>
        <dbReference type="EMBL" id="MBW79707.1"/>
    </source>
</evidence>
<dbReference type="AlphaFoldDB" id="A0A2M4DQ75"/>
<reference evidence="2" key="1">
    <citation type="submission" date="2018-01" db="EMBL/GenBank/DDBJ databases">
        <title>An insight into the sialome of Amazonian anophelines.</title>
        <authorList>
            <person name="Ribeiro J.M."/>
            <person name="Scarpassa V."/>
            <person name="Calvo E."/>
        </authorList>
    </citation>
    <scope>NUCLEOTIDE SEQUENCE</scope>
</reference>
<protein>
    <submittedName>
        <fullName evidence="2">Putative secreted protein</fullName>
    </submittedName>
</protein>
<proteinExistence type="predicted"/>
<feature type="region of interest" description="Disordered" evidence="1">
    <location>
        <begin position="52"/>
        <end position="73"/>
    </location>
</feature>
<organism evidence="2">
    <name type="scientific">Anopheles darlingi</name>
    <name type="common">Mosquito</name>
    <dbReference type="NCBI Taxonomy" id="43151"/>
    <lineage>
        <taxon>Eukaryota</taxon>
        <taxon>Metazoa</taxon>
        <taxon>Ecdysozoa</taxon>
        <taxon>Arthropoda</taxon>
        <taxon>Hexapoda</taxon>
        <taxon>Insecta</taxon>
        <taxon>Pterygota</taxon>
        <taxon>Neoptera</taxon>
        <taxon>Endopterygota</taxon>
        <taxon>Diptera</taxon>
        <taxon>Nematocera</taxon>
        <taxon>Culicoidea</taxon>
        <taxon>Culicidae</taxon>
        <taxon>Anophelinae</taxon>
        <taxon>Anopheles</taxon>
    </lineage>
</organism>
<evidence type="ECO:0000256" key="1">
    <source>
        <dbReference type="SAM" id="MobiDB-lite"/>
    </source>
</evidence>
<feature type="compositionally biased region" description="Basic and acidic residues" evidence="1">
    <location>
        <begin position="63"/>
        <end position="73"/>
    </location>
</feature>